<proteinExistence type="predicted"/>
<dbReference type="AlphaFoldDB" id="A0A0C2DHS5"/>
<feature type="transmembrane region" description="Helical" evidence="2">
    <location>
        <begin position="101"/>
        <end position="118"/>
    </location>
</feature>
<dbReference type="EMBL" id="JMCC02000004">
    <property type="protein sequence ID" value="KIG19207.1"/>
    <property type="molecule type" value="Genomic_DNA"/>
</dbReference>
<name>A0A0C2DHS5_9BACT</name>
<feature type="region of interest" description="Disordered" evidence="1">
    <location>
        <begin position="127"/>
        <end position="151"/>
    </location>
</feature>
<feature type="compositionally biased region" description="Gly residues" evidence="1">
    <location>
        <begin position="142"/>
        <end position="151"/>
    </location>
</feature>
<sequence>MLEFALAVGGFMAGVALLTAPDGASLGWSTASLDGTPFSNYVVPALFLLTLTGVFPALVAIATLARRPWSMWGHLVMGGLSVAWIGGQILTIGYISLLQPIFGAIAFLITTLGLMLYAQARDEAIASGGPARSGPIAPTGVRGVGGPLRQP</sequence>
<evidence type="ECO:0000313" key="4">
    <source>
        <dbReference type="Proteomes" id="UP000031599"/>
    </source>
</evidence>
<reference evidence="3 4" key="1">
    <citation type="submission" date="2014-12" db="EMBL/GenBank/DDBJ databases">
        <title>Genome assembly of Enhygromyxa salina DSM 15201.</title>
        <authorList>
            <person name="Sharma G."/>
            <person name="Subramanian S."/>
        </authorList>
    </citation>
    <scope>NUCLEOTIDE SEQUENCE [LARGE SCALE GENOMIC DNA]</scope>
    <source>
        <strain evidence="3 4">DSM 15201</strain>
    </source>
</reference>
<keyword evidence="2" id="KW-0812">Transmembrane</keyword>
<feature type="transmembrane region" description="Helical" evidence="2">
    <location>
        <begin position="43"/>
        <end position="65"/>
    </location>
</feature>
<evidence type="ECO:0000313" key="3">
    <source>
        <dbReference type="EMBL" id="KIG19207.1"/>
    </source>
</evidence>
<dbReference type="Proteomes" id="UP000031599">
    <property type="component" value="Unassembled WGS sequence"/>
</dbReference>
<protein>
    <submittedName>
        <fullName evidence="3">Uncharacterized protein</fullName>
    </submittedName>
</protein>
<keyword evidence="2" id="KW-1133">Transmembrane helix</keyword>
<gene>
    <name evidence="3" type="ORF">DB30_04672</name>
</gene>
<comment type="caution">
    <text evidence="3">The sequence shown here is derived from an EMBL/GenBank/DDBJ whole genome shotgun (WGS) entry which is preliminary data.</text>
</comment>
<evidence type="ECO:0000256" key="1">
    <source>
        <dbReference type="SAM" id="MobiDB-lite"/>
    </source>
</evidence>
<keyword evidence="2" id="KW-0472">Membrane</keyword>
<accession>A0A0C2DHS5</accession>
<evidence type="ECO:0000256" key="2">
    <source>
        <dbReference type="SAM" id="Phobius"/>
    </source>
</evidence>
<organism evidence="3 4">
    <name type="scientific">Enhygromyxa salina</name>
    <dbReference type="NCBI Taxonomy" id="215803"/>
    <lineage>
        <taxon>Bacteria</taxon>
        <taxon>Pseudomonadati</taxon>
        <taxon>Myxococcota</taxon>
        <taxon>Polyangia</taxon>
        <taxon>Nannocystales</taxon>
        <taxon>Nannocystaceae</taxon>
        <taxon>Enhygromyxa</taxon>
    </lineage>
</organism>
<feature type="transmembrane region" description="Helical" evidence="2">
    <location>
        <begin position="72"/>
        <end position="95"/>
    </location>
</feature>